<feature type="transmembrane region" description="Helical" evidence="1">
    <location>
        <begin position="344"/>
        <end position="362"/>
    </location>
</feature>
<dbReference type="Pfam" id="PF07670">
    <property type="entry name" value="Gate"/>
    <property type="match status" value="1"/>
</dbReference>
<feature type="transmembrane region" description="Helical" evidence="1">
    <location>
        <begin position="402"/>
        <end position="423"/>
    </location>
</feature>
<organism evidence="3 4">
    <name type="scientific">Alkalicella caledoniensis</name>
    <dbReference type="NCBI Taxonomy" id="2731377"/>
    <lineage>
        <taxon>Bacteria</taxon>
        <taxon>Bacillati</taxon>
        <taxon>Bacillota</taxon>
        <taxon>Clostridia</taxon>
        <taxon>Eubacteriales</taxon>
        <taxon>Proteinivoracaceae</taxon>
        <taxon>Alkalicella</taxon>
    </lineage>
</organism>
<feature type="transmembrane region" description="Helical" evidence="1">
    <location>
        <begin position="295"/>
        <end position="324"/>
    </location>
</feature>
<feature type="transmembrane region" description="Helical" evidence="1">
    <location>
        <begin position="28"/>
        <end position="47"/>
    </location>
</feature>
<feature type="transmembrane region" description="Helical" evidence="1">
    <location>
        <begin position="369"/>
        <end position="390"/>
    </location>
</feature>
<gene>
    <name evidence="3" type="ORF">HYG86_15035</name>
</gene>
<evidence type="ECO:0000313" key="3">
    <source>
        <dbReference type="EMBL" id="QNO16721.1"/>
    </source>
</evidence>
<dbReference type="AlphaFoldDB" id="A0A7G9WDF9"/>
<feature type="domain" description="Nucleoside transporter/FeoB GTPase Gate" evidence="2">
    <location>
        <begin position="111"/>
        <end position="208"/>
    </location>
</feature>
<name>A0A7G9WDF9_ALKCA</name>
<keyword evidence="1" id="KW-0812">Transmembrane</keyword>
<reference evidence="3 4" key="1">
    <citation type="submission" date="2020-07" db="EMBL/GenBank/DDBJ databases">
        <title>Alkalicella. sp. LB2 genome.</title>
        <authorList>
            <person name="Postec A."/>
            <person name="Quemeneur M."/>
        </authorList>
    </citation>
    <scope>NUCLEOTIDE SEQUENCE [LARGE SCALE GENOMIC DNA]</scope>
    <source>
        <strain evidence="3 4">LB2</strain>
    </source>
</reference>
<keyword evidence="1" id="KW-1133">Transmembrane helix</keyword>
<dbReference type="Proteomes" id="UP000516160">
    <property type="component" value="Chromosome"/>
</dbReference>
<sequence length="424" mass="46837">MTPILSQGEWTIPIAMMTNSLMDLLGDYLPILVTMTVVVSSLASLTFKLSKGRFLNHSKFLRDLLDVSYMWLAIRVLGGIFALITILEIGPEAIWSDYTGGLLLYELMPILFTVFIFAGLFIPLLLDFGLLEFVGSILKKVMRPIFTLPGRASIDCIASWLGDGTIGVVLTSKQYEDGYYSQREAAVIGTTFSVVSITFCWVIISQVNLSHMFLPFYLTVLVSGIIAAIVLPRIPPLSKKKDEFYVEGENNSTETIPEGYNGFTWGFAQATEKASKTEEASFYIKKGINNVLDMWLGVLPIVMALGTITLIVAEFTSVFSVLGMPFIPLLRLLNIPEAVEASETLVIGFADMFLPAIIGSRIESELTRFVIACVSVTQLIYMSEVGGVIIGSKIPVSFKELFIIFIQRTLITLPIIALIAHMLF</sequence>
<dbReference type="EMBL" id="CP058559">
    <property type="protein sequence ID" value="QNO16721.1"/>
    <property type="molecule type" value="Genomic_DNA"/>
</dbReference>
<protein>
    <submittedName>
        <fullName evidence="3">YjiH family protein</fullName>
    </submittedName>
</protein>
<feature type="transmembrane region" description="Helical" evidence="1">
    <location>
        <begin position="68"/>
        <end position="87"/>
    </location>
</feature>
<dbReference type="KEGG" id="acae:HYG86_15035"/>
<accession>A0A7G9WDF9</accession>
<feature type="transmembrane region" description="Helical" evidence="1">
    <location>
        <begin position="107"/>
        <end position="134"/>
    </location>
</feature>
<evidence type="ECO:0000259" key="2">
    <source>
        <dbReference type="Pfam" id="PF07670"/>
    </source>
</evidence>
<evidence type="ECO:0000256" key="1">
    <source>
        <dbReference type="SAM" id="Phobius"/>
    </source>
</evidence>
<evidence type="ECO:0000313" key="4">
    <source>
        <dbReference type="Proteomes" id="UP000516160"/>
    </source>
</evidence>
<dbReference type="InterPro" id="IPR011642">
    <property type="entry name" value="Gate_dom"/>
</dbReference>
<feature type="transmembrane region" description="Helical" evidence="1">
    <location>
        <begin position="185"/>
        <end position="204"/>
    </location>
</feature>
<keyword evidence="1" id="KW-0472">Membrane</keyword>
<feature type="transmembrane region" description="Helical" evidence="1">
    <location>
        <begin position="210"/>
        <end position="231"/>
    </location>
</feature>
<proteinExistence type="predicted"/>
<keyword evidence="4" id="KW-1185">Reference proteome</keyword>